<keyword evidence="2" id="KW-0732">Signal</keyword>
<reference evidence="3 4" key="1">
    <citation type="journal article" date="2011" name="Genome Biol. Evol.">
        <title>Comparative whole genome sequence analysis of the carcinogenic bacterial model pathogen Helicobacter felis.</title>
        <authorList>
            <person name="Arnold I.C."/>
            <person name="Zigova Z."/>
            <person name="Holden M."/>
            <person name="Lawley T.D."/>
            <person name="Rad R."/>
            <person name="Dougan G."/>
            <person name="Falkow S."/>
            <person name="Bentley S.D."/>
            <person name="Muller A."/>
        </authorList>
    </citation>
    <scope>NUCLEOTIDE SEQUENCE [LARGE SCALE GENOMIC DNA]</scope>
    <source>
        <strain evidence="4">ATCC 49179 / CCUG 28539 / NCTC 12436 / CS1</strain>
    </source>
</reference>
<dbReference type="STRING" id="936155.HFELIS_12440"/>
<dbReference type="KEGG" id="hfe:HFELIS_12440"/>
<dbReference type="GeneID" id="43500488"/>
<dbReference type="AlphaFoldDB" id="E7A9F1"/>
<evidence type="ECO:0000256" key="1">
    <source>
        <dbReference type="SAM" id="MobiDB-lite"/>
    </source>
</evidence>
<feature type="region of interest" description="Disordered" evidence="1">
    <location>
        <begin position="23"/>
        <end position="51"/>
    </location>
</feature>
<feature type="chain" id="PRO_5003215364" description="Lipoprotein" evidence="2">
    <location>
        <begin position="21"/>
        <end position="51"/>
    </location>
</feature>
<dbReference type="RefSeq" id="WP_013469692.1">
    <property type="nucleotide sequence ID" value="NC_014810.2"/>
</dbReference>
<name>E7A9F1_HELFC</name>
<dbReference type="HOGENOM" id="CLU_3099530_0_0_7"/>
<proteinExistence type="predicted"/>
<evidence type="ECO:0000256" key="2">
    <source>
        <dbReference type="SAM" id="SignalP"/>
    </source>
</evidence>
<feature type="compositionally biased region" description="Basic residues" evidence="1">
    <location>
        <begin position="28"/>
        <end position="38"/>
    </location>
</feature>
<accession>E7A9F1</accession>
<dbReference type="EMBL" id="FQ670179">
    <property type="protein sequence ID" value="CBY83328.1"/>
    <property type="molecule type" value="Genomic_DNA"/>
</dbReference>
<keyword evidence="4" id="KW-1185">Reference proteome</keyword>
<feature type="signal peptide" evidence="2">
    <location>
        <begin position="1"/>
        <end position="20"/>
    </location>
</feature>
<dbReference type="PROSITE" id="PS51257">
    <property type="entry name" value="PROKAR_LIPOPROTEIN"/>
    <property type="match status" value="1"/>
</dbReference>
<protein>
    <recommendedName>
        <fullName evidence="5">Lipoprotein</fullName>
    </recommendedName>
</protein>
<dbReference type="Proteomes" id="UP000007934">
    <property type="component" value="Chromosome"/>
</dbReference>
<evidence type="ECO:0008006" key="5">
    <source>
        <dbReference type="Google" id="ProtNLM"/>
    </source>
</evidence>
<organism evidence="3 4">
    <name type="scientific">Helicobacter felis (strain ATCC 49179 / CCUG 28539 / NCTC 12436 / CS1)</name>
    <dbReference type="NCBI Taxonomy" id="936155"/>
    <lineage>
        <taxon>Bacteria</taxon>
        <taxon>Pseudomonadati</taxon>
        <taxon>Campylobacterota</taxon>
        <taxon>Epsilonproteobacteria</taxon>
        <taxon>Campylobacterales</taxon>
        <taxon>Helicobacteraceae</taxon>
        <taxon>Helicobacter</taxon>
    </lineage>
</organism>
<evidence type="ECO:0000313" key="4">
    <source>
        <dbReference type="Proteomes" id="UP000007934"/>
    </source>
</evidence>
<gene>
    <name evidence="3" type="ordered locus">Hfelis_12440</name>
</gene>
<evidence type="ECO:0000313" key="3">
    <source>
        <dbReference type="EMBL" id="CBY83328.1"/>
    </source>
</evidence>
<sequence>MSKLLSLGLVLLLLSGCCQCPTNPTTPTKKHKQHKKPPKVAPNDGEPPQVE</sequence>